<dbReference type="CDD" id="cd03805">
    <property type="entry name" value="GT4_ALG2-like"/>
    <property type="match status" value="1"/>
</dbReference>
<evidence type="ECO:0000256" key="11">
    <source>
        <dbReference type="ARBA" id="ARBA00022989"/>
    </source>
</evidence>
<comment type="catalytic activity">
    <reaction evidence="14 17">
        <text>an alpha-D-Man-(1-&gt;3)-beta-D-Man-(1-&gt;4)-beta-D-GlcNAc-(1-&gt;4)-alpha-D-GlcNAc-diphospho-di-trans,poly-cis-dolichol + GDP-alpha-D-mannose = an alpha-D-Man-(1-&gt;3)-[alpha-D-Man-(1-&gt;6)]-beta-D-Man-(1-&gt;4)-beta-D-GlcNAc-(1-&gt;4)-alpha-D-GlcNAc-diphospho-di-trans,poly-cis-dolichol + GDP + H(+)</text>
        <dbReference type="Rhea" id="RHEA:29519"/>
        <dbReference type="Rhea" id="RHEA-COMP:19513"/>
        <dbReference type="Rhea" id="RHEA-COMP:19515"/>
        <dbReference type="ChEBI" id="CHEBI:15378"/>
        <dbReference type="ChEBI" id="CHEBI:57527"/>
        <dbReference type="ChEBI" id="CHEBI:58189"/>
        <dbReference type="ChEBI" id="CHEBI:132510"/>
        <dbReference type="ChEBI" id="CHEBI:132511"/>
        <dbReference type="EC" id="2.4.1.257"/>
    </reaction>
    <physiologicalReaction direction="left-to-right" evidence="14 17">
        <dbReference type="Rhea" id="RHEA:29520"/>
    </physiologicalReaction>
</comment>
<dbReference type="InterPro" id="IPR027054">
    <property type="entry name" value="ALG2"/>
</dbReference>
<comment type="catalytic activity">
    <reaction evidence="15">
        <text>a beta-D-Man-(1-&gt;4)-beta-D-GlcNAc-(1-&gt;4)-alpha-D-GlcNAc-diphospho-di-trans,poly-cis-dolichol + GDP-alpha-D-mannose = an alpha-D-Man-(1-&gt;6)-beta-D-Man-(1-&gt;4)-beta-D-GlcNAc-(1-&gt;4)-alpha-D-GlcNAc-diphospho-di-trans,poly-cis-dolichol + GDP + H(+)</text>
        <dbReference type="Rhea" id="RHEA:79023"/>
        <dbReference type="Rhea" id="RHEA-COMP:19511"/>
        <dbReference type="Rhea" id="RHEA-COMP:19514"/>
        <dbReference type="ChEBI" id="CHEBI:15378"/>
        <dbReference type="ChEBI" id="CHEBI:57527"/>
        <dbReference type="ChEBI" id="CHEBI:58189"/>
        <dbReference type="ChEBI" id="CHEBI:58472"/>
        <dbReference type="ChEBI" id="CHEBI:229641"/>
    </reaction>
    <physiologicalReaction direction="left-to-right" evidence="15">
        <dbReference type="Rhea" id="RHEA:79024"/>
    </physiologicalReaction>
</comment>
<accession>A0A7M4FZV7</accession>
<keyword evidence="21" id="KW-1185">Reference proteome</keyword>
<evidence type="ECO:0000256" key="17">
    <source>
        <dbReference type="RuleBase" id="RU367136"/>
    </source>
</evidence>
<evidence type="ECO:0000256" key="16">
    <source>
        <dbReference type="ARBA" id="ARBA00052501"/>
    </source>
</evidence>
<dbReference type="PANTHER" id="PTHR45918:SF1">
    <property type="entry name" value="ALPHA-1,3_1,6-MANNOSYLTRANSFERASE ALG2"/>
    <property type="match status" value="1"/>
</dbReference>
<comment type="function">
    <text evidence="17">Mannosylates Man(2)GlcNAc(2)-dolichol diphosphate and Man(1)GlcNAc(2)-dolichol diphosphate to form Man(3)GlcNAc(2)-dolichol diphosphate.</text>
</comment>
<dbReference type="EC" id="2.4.1.132" evidence="5 17"/>
<keyword evidence="9" id="KW-0812">Transmembrane</keyword>
<comment type="pathway">
    <text evidence="2 17">Protein modification; protein glycosylation.</text>
</comment>
<dbReference type="Proteomes" id="UP000594220">
    <property type="component" value="Unplaced"/>
</dbReference>
<feature type="domain" description="Glycosyl transferase family 1" evidence="18">
    <location>
        <begin position="227"/>
        <end position="397"/>
    </location>
</feature>
<evidence type="ECO:0000256" key="5">
    <source>
        <dbReference type="ARBA" id="ARBA00012649"/>
    </source>
</evidence>
<evidence type="ECO:0000256" key="7">
    <source>
        <dbReference type="ARBA" id="ARBA00022676"/>
    </source>
</evidence>
<dbReference type="PANTHER" id="PTHR45918">
    <property type="entry name" value="ALPHA-1,3/1,6-MANNOSYLTRANSFERASE ALG2"/>
    <property type="match status" value="1"/>
</dbReference>
<dbReference type="AlphaFoldDB" id="A0A7M4FZV7"/>
<dbReference type="GO" id="GO:0006488">
    <property type="term" value="P:dolichol-linked oligosaccharide biosynthetic process"/>
    <property type="evidence" value="ECO:0007669"/>
    <property type="project" value="Ensembl"/>
</dbReference>
<dbReference type="InterPro" id="IPR001296">
    <property type="entry name" value="Glyco_trans_1"/>
</dbReference>
<evidence type="ECO:0000256" key="9">
    <source>
        <dbReference type="ARBA" id="ARBA00022692"/>
    </source>
</evidence>
<dbReference type="GO" id="GO:0004378">
    <property type="term" value="F:GDP-Man:Man(1)GlcNAc(2)-PP-Dol alpha-1,3-mannosyltransferase activity"/>
    <property type="evidence" value="ECO:0007669"/>
    <property type="project" value="UniProtKB-UniRule"/>
</dbReference>
<dbReference type="GeneID" id="109313297"/>
<evidence type="ECO:0000256" key="2">
    <source>
        <dbReference type="ARBA" id="ARBA00004922"/>
    </source>
</evidence>
<reference evidence="20" key="2">
    <citation type="submission" date="2025-09" db="UniProtKB">
        <authorList>
            <consortium name="Ensembl"/>
        </authorList>
    </citation>
    <scope>IDENTIFICATION</scope>
</reference>
<dbReference type="EC" id="2.4.1.257" evidence="4 17"/>
<dbReference type="Pfam" id="PF13439">
    <property type="entry name" value="Glyco_transf_4"/>
    <property type="match status" value="1"/>
</dbReference>
<sequence>MRNSPCHAARRQRAVMAGPEPGASVLFLHPDLGLGGAERLVVDAALALQARGCRVQIWTAHYDPARCFAETRRLAVRAVGDWLPRSLAGRAHALCAALRMLYVALCALLCAPPPDVFVCDQVSACIPVLRLARNRKKVLFYCHFPDQLLTKRESFLKRIYRAPLDWLEEYTTGMADCIVVNSEFTANVFADTFKSLSHIKPDVLYPSLTVSAFESIVPVEIANVIPKHTKKMFLSINRFERKKNLALALNALHDLRGRLDAQEWDDIHLVLAGGYDERVLENVEHYKELKDIVTRLNLGEHVTFLRSFTDEQKISLLSNCICVLYTPSNEHFGIVPLEAMYMRCPVIAVNSGGPLESIVNNVTGFLCDPSPTQFAEAMEKCVKDPLLKNTIGAAGRARVMEKFSSEAFTEQLYQYICRLTQ</sequence>
<proteinExistence type="inferred from homology"/>
<keyword evidence="11" id="KW-1133">Transmembrane helix</keyword>
<feature type="domain" description="Glycosyltransferase subfamily 4-like N-terminal" evidence="19">
    <location>
        <begin position="35"/>
        <end position="194"/>
    </location>
</feature>
<evidence type="ECO:0000259" key="18">
    <source>
        <dbReference type="Pfam" id="PF00534"/>
    </source>
</evidence>
<dbReference type="OrthoDB" id="448893at2759"/>
<dbReference type="GeneTree" id="ENSGT00550000075033"/>
<evidence type="ECO:0000313" key="21">
    <source>
        <dbReference type="Proteomes" id="UP000594220"/>
    </source>
</evidence>
<dbReference type="SUPFAM" id="SSF53756">
    <property type="entry name" value="UDP-Glycosyltransferase/glycogen phosphorylase"/>
    <property type="match status" value="1"/>
</dbReference>
<evidence type="ECO:0000256" key="14">
    <source>
        <dbReference type="ARBA" id="ARBA00045104"/>
    </source>
</evidence>
<dbReference type="KEGG" id="cpoo:109313297"/>
<dbReference type="GO" id="GO:0098554">
    <property type="term" value="C:cytoplasmic side of endoplasmic reticulum membrane"/>
    <property type="evidence" value="ECO:0007669"/>
    <property type="project" value="Ensembl"/>
</dbReference>
<reference evidence="20" key="1">
    <citation type="submission" date="2025-08" db="UniProtKB">
        <authorList>
            <consortium name="Ensembl"/>
        </authorList>
    </citation>
    <scope>IDENTIFICATION</scope>
</reference>
<evidence type="ECO:0000256" key="3">
    <source>
        <dbReference type="ARBA" id="ARBA00009481"/>
    </source>
</evidence>
<dbReference type="InterPro" id="IPR028098">
    <property type="entry name" value="Glyco_trans_4-like_N"/>
</dbReference>
<evidence type="ECO:0000256" key="13">
    <source>
        <dbReference type="ARBA" id="ARBA00045103"/>
    </source>
</evidence>
<evidence type="ECO:0000256" key="10">
    <source>
        <dbReference type="ARBA" id="ARBA00022824"/>
    </source>
</evidence>
<dbReference type="UniPathway" id="UPA00378"/>
<dbReference type="RefSeq" id="XP_019395340.1">
    <property type="nucleotide sequence ID" value="XM_019539795.1"/>
</dbReference>
<comment type="catalytic activity">
    <reaction evidence="16">
        <text>an alpha-D-Man-(1-&gt;6)-beta-D-Man-(1-&gt;4)-beta-D-GlcNAc-(1-&gt;4)-alpha-D-GlcNAc-diphospho-di-trans,poly-cis-dolichol + GDP-alpha-D-mannose = an alpha-D-Man-(1-&gt;3)-[alpha-D-Man-(1-&gt;6)]-beta-D-Man-(1-&gt;4)-beta-D-GlcNAc-(1-&gt;4)-alpha-D-GlcNAc-diphospho-di-trans,poly-cis-dolichol + GDP + H(+)</text>
        <dbReference type="Rhea" id="RHEA:79027"/>
        <dbReference type="Rhea" id="RHEA-COMP:19514"/>
        <dbReference type="Rhea" id="RHEA-COMP:19515"/>
        <dbReference type="ChEBI" id="CHEBI:15378"/>
        <dbReference type="ChEBI" id="CHEBI:57527"/>
        <dbReference type="ChEBI" id="CHEBI:58189"/>
        <dbReference type="ChEBI" id="CHEBI:132511"/>
        <dbReference type="ChEBI" id="CHEBI:229641"/>
    </reaction>
    <physiologicalReaction direction="left-to-right" evidence="16">
        <dbReference type="Rhea" id="RHEA:79028"/>
    </physiologicalReaction>
</comment>
<evidence type="ECO:0000259" key="19">
    <source>
        <dbReference type="Pfam" id="PF13439"/>
    </source>
</evidence>
<keyword evidence="7 17" id="KW-0328">Glycosyltransferase</keyword>
<gene>
    <name evidence="20" type="primary">ALG2</name>
</gene>
<dbReference type="GO" id="GO:0102704">
    <property type="term" value="F:GDP-Man:Man(2)GlcNAc(2)-PP-Dol alpha-1,6-mannosyltransferase activity"/>
    <property type="evidence" value="ECO:0007669"/>
    <property type="project" value="UniProtKB-UniRule"/>
</dbReference>
<dbReference type="FunFam" id="3.40.50.2000:FF:000097">
    <property type="entry name" value="alpha-1,3/1,6-mannosyltransferase ALG2"/>
    <property type="match status" value="1"/>
</dbReference>
<evidence type="ECO:0000256" key="6">
    <source>
        <dbReference type="ARBA" id="ARBA00019218"/>
    </source>
</evidence>
<comment type="similarity">
    <text evidence="3">Belongs to the glycosyltransferase group 1 family. Glycosyltransferase 4 subfamily.</text>
</comment>
<dbReference type="Pfam" id="PF00534">
    <property type="entry name" value="Glycos_transf_1"/>
    <property type="match status" value="1"/>
</dbReference>
<comment type="subcellular location">
    <subcellularLocation>
        <location evidence="1 17">Endoplasmic reticulum membrane</location>
        <topology evidence="1 17">Single-pass membrane protein</topology>
    </subcellularLocation>
</comment>
<dbReference type="Ensembl" id="ENSCPRT00005022554.1">
    <property type="protein sequence ID" value="ENSCPRP00005019275.1"/>
    <property type="gene ID" value="ENSCPRG00005013466.1"/>
</dbReference>
<dbReference type="CTD" id="85365"/>
<evidence type="ECO:0000256" key="12">
    <source>
        <dbReference type="ARBA" id="ARBA00023136"/>
    </source>
</evidence>
<dbReference type="FunFam" id="3.40.50.2000:FF:000085">
    <property type="entry name" value="alpha-1,3/1,6-mannosyltransferase ALG2"/>
    <property type="match status" value="1"/>
</dbReference>
<evidence type="ECO:0000256" key="4">
    <source>
        <dbReference type="ARBA" id="ARBA00011969"/>
    </source>
</evidence>
<evidence type="ECO:0000256" key="1">
    <source>
        <dbReference type="ARBA" id="ARBA00004389"/>
    </source>
</evidence>
<name>A0A7M4FZV7_CROPO</name>
<evidence type="ECO:0000256" key="8">
    <source>
        <dbReference type="ARBA" id="ARBA00022679"/>
    </source>
</evidence>
<organism evidence="20 21">
    <name type="scientific">Crocodylus porosus</name>
    <name type="common">Saltwater crocodile</name>
    <name type="synonym">Estuarine crocodile</name>
    <dbReference type="NCBI Taxonomy" id="8502"/>
    <lineage>
        <taxon>Eukaryota</taxon>
        <taxon>Metazoa</taxon>
        <taxon>Chordata</taxon>
        <taxon>Craniata</taxon>
        <taxon>Vertebrata</taxon>
        <taxon>Euteleostomi</taxon>
        <taxon>Archelosauria</taxon>
        <taxon>Archosauria</taxon>
        <taxon>Crocodylia</taxon>
        <taxon>Longirostres</taxon>
        <taxon>Crocodylidae</taxon>
        <taxon>Crocodylus</taxon>
    </lineage>
</organism>
<dbReference type="OMA" id="AMYMKCP"/>
<comment type="catalytic activity">
    <reaction evidence="13 17">
        <text>a beta-D-Man-(1-&gt;4)-beta-D-GlcNAc-(1-&gt;4)-alpha-D-GlcNAc-diphospho-di-trans,poly-cis-dolichol + GDP-alpha-D-mannose = an alpha-D-Man-(1-&gt;3)-beta-D-Man-(1-&gt;4)-beta-D-GlcNAc-(1-&gt;4)-alpha-D-GlcNAc-diphospho-di-trans,poly-cis-dolichol + GDP + H(+)</text>
        <dbReference type="Rhea" id="RHEA:29515"/>
        <dbReference type="Rhea" id="RHEA-COMP:19511"/>
        <dbReference type="Rhea" id="RHEA-COMP:19513"/>
        <dbReference type="ChEBI" id="CHEBI:15378"/>
        <dbReference type="ChEBI" id="CHEBI:57527"/>
        <dbReference type="ChEBI" id="CHEBI:58189"/>
        <dbReference type="ChEBI" id="CHEBI:58472"/>
        <dbReference type="ChEBI" id="CHEBI:132510"/>
        <dbReference type="EC" id="2.4.1.132"/>
    </reaction>
    <physiologicalReaction direction="left-to-right" evidence="13 17">
        <dbReference type="Rhea" id="RHEA:29516"/>
    </physiologicalReaction>
</comment>
<keyword evidence="10" id="KW-0256">Endoplasmic reticulum</keyword>
<keyword evidence="8 17" id="KW-0808">Transferase</keyword>
<protein>
    <recommendedName>
        <fullName evidence="6 17">Alpha-1,3/1,6-mannosyltransferase ALG2</fullName>
        <ecNumber evidence="5 17">2.4.1.132</ecNumber>
        <ecNumber evidence="4 17">2.4.1.257</ecNumber>
    </recommendedName>
    <alternativeName>
        <fullName evidence="17">GDP-Man:Man(1)GlcNAc(2)-PP-Dol alpha-1,3-mannosyltransferase</fullName>
    </alternativeName>
</protein>
<evidence type="ECO:0000313" key="20">
    <source>
        <dbReference type="Ensembl" id="ENSCPRP00005019275.1"/>
    </source>
</evidence>
<keyword evidence="12" id="KW-0472">Membrane</keyword>
<evidence type="ECO:0000256" key="15">
    <source>
        <dbReference type="ARBA" id="ARBA00050465"/>
    </source>
</evidence>
<dbReference type="Gene3D" id="3.40.50.2000">
    <property type="entry name" value="Glycogen Phosphorylase B"/>
    <property type="match status" value="2"/>
</dbReference>